<name>A0A4V1WMD2_9PLEO</name>
<evidence type="ECO:0000313" key="1">
    <source>
        <dbReference type="EMBL" id="RYN47218.1"/>
    </source>
</evidence>
<sequence>MPKTREEVNKGLWKKFRKSTTKTVLAESGGAISFASNSASQSTGSTSNAVALSKAFKKLNDIDFSYNIAEQRK</sequence>
<protein>
    <submittedName>
        <fullName evidence="1">Uncharacterized protein</fullName>
    </submittedName>
</protein>
<dbReference type="EMBL" id="PDXA01000027">
    <property type="protein sequence ID" value="RYN47218.1"/>
    <property type="molecule type" value="Genomic_DNA"/>
</dbReference>
<gene>
    <name evidence="1" type="ORF">AA0114_g7924</name>
</gene>
<comment type="caution">
    <text evidence="1">The sequence shown here is derived from an EMBL/GenBank/DDBJ whole genome shotgun (WGS) entry which is preliminary data.</text>
</comment>
<organism evidence="1 2">
    <name type="scientific">Alternaria tenuissima</name>
    <dbReference type="NCBI Taxonomy" id="119927"/>
    <lineage>
        <taxon>Eukaryota</taxon>
        <taxon>Fungi</taxon>
        <taxon>Dikarya</taxon>
        <taxon>Ascomycota</taxon>
        <taxon>Pezizomycotina</taxon>
        <taxon>Dothideomycetes</taxon>
        <taxon>Pleosporomycetidae</taxon>
        <taxon>Pleosporales</taxon>
        <taxon>Pleosporineae</taxon>
        <taxon>Pleosporaceae</taxon>
        <taxon>Alternaria</taxon>
        <taxon>Alternaria sect. Alternaria</taxon>
        <taxon>Alternaria alternata complex</taxon>
    </lineage>
</organism>
<dbReference type="AlphaFoldDB" id="A0A4V1WMD2"/>
<evidence type="ECO:0000313" key="2">
    <source>
        <dbReference type="Proteomes" id="UP000292402"/>
    </source>
</evidence>
<proteinExistence type="predicted"/>
<reference evidence="2" key="1">
    <citation type="journal article" date="2019" name="bioRxiv">
        <title>Genomics, evolutionary history and diagnostics of the Alternaria alternata species group including apple and Asian pear pathotypes.</title>
        <authorList>
            <person name="Armitage A.D."/>
            <person name="Cockerton H.M."/>
            <person name="Sreenivasaprasad S."/>
            <person name="Woodhall J.W."/>
            <person name="Lane C.R."/>
            <person name="Harrison R.J."/>
            <person name="Clarkson J.P."/>
        </authorList>
    </citation>
    <scope>NUCLEOTIDE SEQUENCE [LARGE SCALE GENOMIC DNA]</scope>
    <source>
        <strain evidence="2">FERA 1082</strain>
    </source>
</reference>
<dbReference type="Proteomes" id="UP000292402">
    <property type="component" value="Unassembled WGS sequence"/>
</dbReference>
<accession>A0A4V1WMD2</accession>